<feature type="region of interest" description="Disordered" evidence="1">
    <location>
        <begin position="1"/>
        <end position="63"/>
    </location>
</feature>
<dbReference type="AlphaFoldDB" id="A0A9P3EVH8"/>
<sequence>MERLSGLEECLQHNKASLESPSTLLNDAGTESDPRTTTAPIEAHGKSLPAPIDTEKPKRTMDIAPPNVSALRNQSIILDTARTKLDPVFMEKL</sequence>
<reference evidence="2 3" key="1">
    <citation type="submission" date="2018-10" db="EMBL/GenBank/DDBJ databases">
        <title>Pan-genome distribution and transcriptional activeness of fungal secondary metabolism genes in Aspergillus section Fumigati.</title>
        <authorList>
            <person name="Takahashi H."/>
            <person name="Umemura M."/>
            <person name="Ninomiya A."/>
            <person name="Kusuya Y."/>
            <person name="Urayama S."/>
            <person name="Shimizu M."/>
            <person name="Watanabe A."/>
            <person name="Kamei K."/>
            <person name="Yaguchi T."/>
            <person name="Hagiwara D."/>
        </authorList>
    </citation>
    <scope>NUCLEOTIDE SEQUENCE [LARGE SCALE GENOMIC DNA]</scope>
    <source>
        <strain evidence="2 3">IFM 55266</strain>
    </source>
</reference>
<dbReference type="GeneID" id="67004581"/>
<gene>
    <name evidence="2" type="ORF">Asppvi_005970</name>
</gene>
<feature type="compositionally biased region" description="Basic and acidic residues" evidence="1">
    <location>
        <begin position="1"/>
        <end position="12"/>
    </location>
</feature>
<protein>
    <submittedName>
        <fullName evidence="2">Uncharacterized protein</fullName>
    </submittedName>
</protein>
<dbReference type="RefSeq" id="XP_043157814.1">
    <property type="nucleotide sequence ID" value="XM_043301879.1"/>
</dbReference>
<dbReference type="Proteomes" id="UP001043456">
    <property type="component" value="Unassembled WGS sequence"/>
</dbReference>
<comment type="caution">
    <text evidence="2">The sequence shown here is derived from an EMBL/GenBank/DDBJ whole genome shotgun (WGS) entry which is preliminary data.</text>
</comment>
<evidence type="ECO:0000256" key="1">
    <source>
        <dbReference type="SAM" id="MobiDB-lite"/>
    </source>
</evidence>
<feature type="compositionally biased region" description="Polar residues" evidence="1">
    <location>
        <begin position="14"/>
        <end position="25"/>
    </location>
</feature>
<name>A0A9P3EVH8_9EURO</name>
<accession>A0A9P3EVH8</accession>
<evidence type="ECO:0000313" key="3">
    <source>
        <dbReference type="Proteomes" id="UP001043456"/>
    </source>
</evidence>
<proteinExistence type="predicted"/>
<keyword evidence="3" id="KW-1185">Reference proteome</keyword>
<dbReference type="EMBL" id="BHVY01000004">
    <property type="protein sequence ID" value="GIJ87068.1"/>
    <property type="molecule type" value="Genomic_DNA"/>
</dbReference>
<organism evidence="2 3">
    <name type="scientific">Aspergillus pseudoviridinutans</name>
    <dbReference type="NCBI Taxonomy" id="1517512"/>
    <lineage>
        <taxon>Eukaryota</taxon>
        <taxon>Fungi</taxon>
        <taxon>Dikarya</taxon>
        <taxon>Ascomycota</taxon>
        <taxon>Pezizomycotina</taxon>
        <taxon>Eurotiomycetes</taxon>
        <taxon>Eurotiomycetidae</taxon>
        <taxon>Eurotiales</taxon>
        <taxon>Aspergillaceae</taxon>
        <taxon>Aspergillus</taxon>
        <taxon>Aspergillus subgen. Fumigati</taxon>
    </lineage>
</organism>
<evidence type="ECO:0000313" key="2">
    <source>
        <dbReference type="EMBL" id="GIJ87068.1"/>
    </source>
</evidence>